<dbReference type="PANTHER" id="PTHR10578:SF107">
    <property type="entry name" value="2-HYDROXYACID OXIDASE 1"/>
    <property type="match status" value="1"/>
</dbReference>
<keyword evidence="3" id="KW-0288">FMN</keyword>
<dbReference type="Gene3D" id="3.40.640.10">
    <property type="entry name" value="Type I PLP-dependent aspartate aminotransferase-like (Major domain)"/>
    <property type="match status" value="1"/>
</dbReference>
<dbReference type="PANTHER" id="PTHR10578">
    <property type="entry name" value="S -2-HYDROXY-ACID OXIDASE-RELATED"/>
    <property type="match status" value="1"/>
</dbReference>
<dbReference type="InterPro" id="IPR015421">
    <property type="entry name" value="PyrdxlP-dep_Trfase_major"/>
</dbReference>
<dbReference type="InterPro" id="IPR037396">
    <property type="entry name" value="FMN_HAD"/>
</dbReference>
<feature type="domain" description="FMN hydroxy acid dehydrogenase" evidence="6">
    <location>
        <begin position="7"/>
        <end position="361"/>
    </location>
</feature>
<dbReference type="RefSeq" id="WP_344392468.1">
    <property type="nucleotide sequence ID" value="NZ_BAAASJ010000044.1"/>
</dbReference>
<evidence type="ECO:0000256" key="2">
    <source>
        <dbReference type="ARBA" id="ARBA00022630"/>
    </source>
</evidence>
<dbReference type="InterPro" id="IPR008259">
    <property type="entry name" value="FMN_hydac_DH_AS"/>
</dbReference>
<dbReference type="InterPro" id="IPR013785">
    <property type="entry name" value="Aldolase_TIM"/>
</dbReference>
<gene>
    <name evidence="7" type="ORF">GCM10010307_45920</name>
</gene>
<dbReference type="Pfam" id="PF01070">
    <property type="entry name" value="FMN_dh"/>
    <property type="match status" value="1"/>
</dbReference>
<dbReference type="Proteomes" id="UP001500151">
    <property type="component" value="Unassembled WGS sequence"/>
</dbReference>
<comment type="caution">
    <text evidence="7">The sequence shown here is derived from an EMBL/GenBank/DDBJ whole genome shotgun (WGS) entry which is preliminary data.</text>
</comment>
<dbReference type="SUPFAM" id="SSF53383">
    <property type="entry name" value="PLP-dependent transferases"/>
    <property type="match status" value="1"/>
</dbReference>
<dbReference type="InterPro" id="IPR004839">
    <property type="entry name" value="Aminotransferase_I/II_large"/>
</dbReference>
<evidence type="ECO:0000313" key="8">
    <source>
        <dbReference type="Proteomes" id="UP001500151"/>
    </source>
</evidence>
<dbReference type="PROSITE" id="PS00557">
    <property type="entry name" value="FMN_HYDROXY_ACID_DH_1"/>
    <property type="match status" value="1"/>
</dbReference>
<keyword evidence="4" id="KW-0560">Oxidoreductase</keyword>
<dbReference type="CDD" id="cd00609">
    <property type="entry name" value="AAT_like"/>
    <property type="match status" value="1"/>
</dbReference>
<evidence type="ECO:0000259" key="6">
    <source>
        <dbReference type="PROSITE" id="PS51349"/>
    </source>
</evidence>
<evidence type="ECO:0000256" key="1">
    <source>
        <dbReference type="ARBA" id="ARBA00001917"/>
    </source>
</evidence>
<evidence type="ECO:0000256" key="5">
    <source>
        <dbReference type="ARBA" id="ARBA00024042"/>
    </source>
</evidence>
<evidence type="ECO:0000256" key="4">
    <source>
        <dbReference type="ARBA" id="ARBA00023002"/>
    </source>
</evidence>
<dbReference type="InterPro" id="IPR015422">
    <property type="entry name" value="PyrdxlP-dep_Trfase_small"/>
</dbReference>
<protein>
    <recommendedName>
        <fullName evidence="6">FMN hydroxy acid dehydrogenase domain-containing protein</fullName>
    </recommendedName>
</protein>
<evidence type="ECO:0000313" key="7">
    <source>
        <dbReference type="EMBL" id="GAA2642764.1"/>
    </source>
</evidence>
<organism evidence="7 8">
    <name type="scientific">Streptomyces vastus</name>
    <dbReference type="NCBI Taxonomy" id="285451"/>
    <lineage>
        <taxon>Bacteria</taxon>
        <taxon>Bacillati</taxon>
        <taxon>Actinomycetota</taxon>
        <taxon>Actinomycetes</taxon>
        <taxon>Kitasatosporales</taxon>
        <taxon>Streptomycetaceae</taxon>
        <taxon>Streptomyces</taxon>
    </lineage>
</organism>
<evidence type="ECO:0000256" key="3">
    <source>
        <dbReference type="ARBA" id="ARBA00022643"/>
    </source>
</evidence>
<dbReference type="InterPro" id="IPR012133">
    <property type="entry name" value="Alpha-hydoxy_acid_DH_FMN"/>
</dbReference>
<dbReference type="PROSITE" id="PS51349">
    <property type="entry name" value="FMN_HYDROXY_ACID_DH_2"/>
    <property type="match status" value="1"/>
</dbReference>
<accession>A0ABP6DH30</accession>
<dbReference type="InterPro" id="IPR000262">
    <property type="entry name" value="FMN-dep_DH"/>
</dbReference>
<dbReference type="InterPro" id="IPR015424">
    <property type="entry name" value="PyrdxlP-dep_Trfase"/>
</dbReference>
<keyword evidence="2" id="KW-0285">Flavoprotein</keyword>
<dbReference type="SUPFAM" id="SSF51395">
    <property type="entry name" value="FMN-linked oxidoreductases"/>
    <property type="match status" value="1"/>
</dbReference>
<name>A0ABP6DH30_9ACTN</name>
<dbReference type="Gene3D" id="3.20.20.70">
    <property type="entry name" value="Aldolase class I"/>
    <property type="match status" value="1"/>
</dbReference>
<sequence>MRAEPKLGETPPALLAEYAEAARAALDPGIWDFICGGAGDERAVARNTAAFEAVRLAPRVLTGVGAADLSVRLFGQSWGMPVAVAPMAHHTMVHPEGEVATVRAAGRFGVPTVVSTFAGRTFEELVAAATSPLWLQLYCFRDRGLTRELVERATAAGFAGLVLTVDVPQLGRRLRDVRNAFRLPDDVRPVNLPVSEAYSSTDVHARSDLDPALDWSVVDWLRSICPLPVLLKGILTPADAARAVEAEADGIIVSNHGGRQLDAAPATLDALPTVAEAVDGRCPVLLDGGVRAGRDIAAAVAHGADAVLVGRPVLYGLAAAGEEGAAGVLGILSEELTDVLLQTGRRSPADLDASLLFGAAAPAVPAPAATAAGPVDAGGGLLSKEGLHPSVSEPVMDTMNFLNEITMRHPDAISFAPGRPLEDFFETEQLFRWLRHYIDHLASSGRSEEQIRTTLFQYGTTAGEIRGLVARTLADDGITADPADIVVTVGAQEAMFLVLRTLFASPRDVLLVASPCYVGITGAARMLDIEPVEILEESDGLTAAAFEQAVAAVRARGNRPRACYVVPDYSNPSGSTMPLRARHELLQAAARHGVLIMEDSPYRMVSSAEPLPPLKALDPARCVVHIGSFAKSAFPGARLGYLVADQEVEDNNGKRTRLADEISKLKSMLTVNTPSLSQAMVGGLLLESGFGLRARNAAAASAYDANLTAVLDTLSRLFPERERAAHGVSWNHPAGGFFLAVTVPFAADDDALAVSAEKYGVVWTPMRYFHPSGGGENVIRLAWSYLTRQQAVEGVERLAAFVTDHSRHGRVS</sequence>
<comment type="cofactor">
    <cofactor evidence="1">
        <name>FMN</name>
        <dbReference type="ChEBI" id="CHEBI:58210"/>
    </cofactor>
</comment>
<comment type="similarity">
    <text evidence="5">Belongs to the FMN-dependent alpha-hydroxy acid dehydrogenase family.</text>
</comment>
<dbReference type="Gene3D" id="3.90.1150.10">
    <property type="entry name" value="Aspartate Aminotransferase, domain 1"/>
    <property type="match status" value="1"/>
</dbReference>
<keyword evidence="8" id="KW-1185">Reference proteome</keyword>
<dbReference type="Pfam" id="PF00155">
    <property type="entry name" value="Aminotran_1_2"/>
    <property type="match status" value="1"/>
</dbReference>
<dbReference type="EMBL" id="BAAASJ010000044">
    <property type="protein sequence ID" value="GAA2642764.1"/>
    <property type="molecule type" value="Genomic_DNA"/>
</dbReference>
<reference evidence="8" key="1">
    <citation type="journal article" date="2019" name="Int. J. Syst. Evol. Microbiol.">
        <title>The Global Catalogue of Microorganisms (GCM) 10K type strain sequencing project: providing services to taxonomists for standard genome sequencing and annotation.</title>
        <authorList>
            <consortium name="The Broad Institute Genomics Platform"/>
            <consortium name="The Broad Institute Genome Sequencing Center for Infectious Disease"/>
            <person name="Wu L."/>
            <person name="Ma J."/>
        </authorList>
    </citation>
    <scope>NUCLEOTIDE SEQUENCE [LARGE SCALE GENOMIC DNA]</scope>
    <source>
        <strain evidence="8">JCM 4524</strain>
    </source>
</reference>
<dbReference type="CDD" id="cd02809">
    <property type="entry name" value="alpha_hydroxyacid_oxid_FMN"/>
    <property type="match status" value="1"/>
</dbReference>
<proteinExistence type="inferred from homology"/>